<dbReference type="InterPro" id="IPR008271">
    <property type="entry name" value="Ser/Thr_kinase_AS"/>
</dbReference>
<evidence type="ECO:0000313" key="15">
    <source>
        <dbReference type="EMBL" id="KAG2436136.1"/>
    </source>
</evidence>
<dbReference type="CDD" id="cd05579">
    <property type="entry name" value="STKc_MAST_like"/>
    <property type="match status" value="1"/>
</dbReference>
<feature type="compositionally biased region" description="Basic and acidic residues" evidence="13">
    <location>
        <begin position="569"/>
        <end position="580"/>
    </location>
</feature>
<dbReference type="Pfam" id="PF00069">
    <property type="entry name" value="Pkinase"/>
    <property type="match status" value="2"/>
</dbReference>
<evidence type="ECO:0000256" key="8">
    <source>
        <dbReference type="ARBA" id="ARBA00022777"/>
    </source>
</evidence>
<evidence type="ECO:0000313" key="16">
    <source>
        <dbReference type="Proteomes" id="UP000613740"/>
    </source>
</evidence>
<evidence type="ECO:0000259" key="14">
    <source>
        <dbReference type="PROSITE" id="PS50011"/>
    </source>
</evidence>
<accession>A0A835W548</accession>
<feature type="compositionally biased region" description="Gly residues" evidence="13">
    <location>
        <begin position="1512"/>
        <end position="1533"/>
    </location>
</feature>
<feature type="region of interest" description="Disordered" evidence="13">
    <location>
        <begin position="483"/>
        <end position="683"/>
    </location>
</feature>
<reference evidence="15" key="1">
    <citation type="journal article" date="2020" name="bioRxiv">
        <title>Comparative genomics of Chlamydomonas.</title>
        <authorList>
            <person name="Craig R.J."/>
            <person name="Hasan A.R."/>
            <person name="Ness R.W."/>
            <person name="Keightley P.D."/>
        </authorList>
    </citation>
    <scope>NUCLEOTIDE SEQUENCE</scope>
    <source>
        <strain evidence="15">CCAP 11/173</strain>
    </source>
</reference>
<evidence type="ECO:0000256" key="3">
    <source>
        <dbReference type="ARBA" id="ARBA00022553"/>
    </source>
</evidence>
<feature type="compositionally biased region" description="Polar residues" evidence="13">
    <location>
        <begin position="663"/>
        <end position="672"/>
    </location>
</feature>
<dbReference type="PROSITE" id="PS50011">
    <property type="entry name" value="PROTEIN_KINASE_DOM"/>
    <property type="match status" value="1"/>
</dbReference>
<dbReference type="FunFam" id="1.10.510.10:FF:001418">
    <property type="entry name" value="Serine/threonine protein kinase 15"/>
    <property type="match status" value="1"/>
</dbReference>
<evidence type="ECO:0000256" key="1">
    <source>
        <dbReference type="ARBA" id="ARBA00012513"/>
    </source>
</evidence>
<feature type="compositionally biased region" description="Gly residues" evidence="13">
    <location>
        <begin position="1470"/>
        <end position="1479"/>
    </location>
</feature>
<evidence type="ECO:0000256" key="5">
    <source>
        <dbReference type="ARBA" id="ARBA00022723"/>
    </source>
</evidence>
<feature type="region of interest" description="Disordered" evidence="13">
    <location>
        <begin position="337"/>
        <end position="368"/>
    </location>
</feature>
<comment type="caution">
    <text evidence="15">The sequence shown here is derived from an EMBL/GenBank/DDBJ whole genome shotgun (WGS) entry which is preliminary data.</text>
</comment>
<sequence>MDDLALLSRSGQAPGPGHFGQPGRSRAAPKRASVAGEAVIYEEQELQHPYPGVERSSSAEHRATHAAVRLASVPQAWDRCNSADGVDPAVAKQLATAVESKLKLAPLLAKRLERVSHSSGSFSSRSVTIVNSGQPVPSGRNTPQRRISGADYNKLNYLVTSLEGARGDRGLKVEGSARLPQVGFKETGGSPTTSKNGAANNHNFEEAKRQVDRDLRLFLEDVRDLYAQISLREGADVPIVLEVIASIMDIAEECLETPIEDFKLTITDIVDNIEEERSACQQRTIRALYTRLLFILTRCSRLLITEQQHLFATEPRNRRRHSQVFGPGFTTKTQKELGLHLPPQQQTSDTAGSTPKEEEEEPVFRSHTMPVKTMITMAQRLKQERPLDSGGWAEPPQLARIESEQLPESPAGPVGPVSASGQLELNTLRHQSQSSDLEGFGGASDSSMTSASKKKKSLFNKISKGIKNFVADGFKRKVKEGLKDAPDGLQRPQSEMGPAGHQQPLRFRIGSDPPRATDSPGGSRRGTKTGVSDGNLDGNPPAPTRKLDQQRSVRFQETPVTIIGENDDSASRRPPERDRTSGSCSAGGGHAHAHAHPHPHSHSGASLSTGGGTGAAPLSPDADADADLDLENGKRAKLMVNTEGPHTPPPTEPGGMGMDPSERTSASPQPSSELGARGTGRAKPFRRASVDLFALGHMMPPGTEPMSPDGAAPPDDLSVICSICEEAWLSTHLEEHSIHCAVLRTLSGNGLSIDAQLTTIANVLEEWLETPLAFPALGPAPNVFHVKNQLMKLIKAARNAAALQPDGSKVPTTRCFSIQAELGEMLETAEQAGKLAVVTQTYAHRVMRLISEKVNLLAETGGPRQRAQGGSDAGDSGTSTPRSMPGMSIEEFEIIKPISRGAFGRVYLARKLATGDLFAIKVMKKRDLIRKNMVESVTNERNILAMAQNPFVVRFYYSFTSRENLYIVMEYINGGDCYSLMRKFGALDEEVARQYIAETVLALEYCHAQGIIHRDLKPDNLLINAQGHVKLTDFGLSCVGVIDRTDNLNGSQPMDTDGPEHEGPDSTWGPSAEGNGYAGSDAMDASGPRPTDDGPISNISLDGALQSGSQHGGANGRMSVPGQALGGAASSLGLPPRPVGQHQRIVAPEHESRRAVGTPDYLAPELLLSTGHGPEVDWWALGAILYEFITGAPPFNADTPEEIFDNILDRRITWPDEDDMSCDCRDLIDKLLHPNPLKRLGHRGAGEVKLHPWFEGLDWTGLVRNKAAFIPAVEDETDTSYFESKHVSQRSMAEDLDKLRTSVAGGSERSSAQVGPCSGPAQLGVGPSSGPPGGRTQVDRLKDAYYREGSGLRSVGSSNSHGSSHMSRTSYTGQAGPVASGGQMMQCGPDLTSLDAATVSRMCSSPSHAIHAHMHSSGPESATMPHGGSYGGPRHSGNVVSVASGSLHPRNSVGSSSGVAPLLLGGVGARNSGSGGRNSGSGARNSGSGARGSASGSAGAGGMSERPSPGSIGTGAGGTMSGLNTCGGTGEGTDVGSMRGAGMYEEEAEDGYPDDEDYVGEEGVEVEVEEHNGEDNGAGLGDGGGPNSGRPRAGVLLDEPTAGTVSGSGDEEGIDLSHDPFNNFSFTNFTGLSAANMEKIQKLREHFNRRTSYSGPDQGG</sequence>
<feature type="compositionally biased region" description="Low complexity" evidence="13">
    <location>
        <begin position="869"/>
        <end position="880"/>
    </location>
</feature>
<dbReference type="InterPro" id="IPR011009">
    <property type="entry name" value="Kinase-like_dom_sf"/>
</dbReference>
<dbReference type="GO" id="GO:0005524">
    <property type="term" value="F:ATP binding"/>
    <property type="evidence" value="ECO:0007669"/>
    <property type="project" value="UniProtKB-KW"/>
</dbReference>
<dbReference type="InterPro" id="IPR050236">
    <property type="entry name" value="Ser_Thr_kinase_AGC"/>
</dbReference>
<feature type="region of interest" description="Disordered" evidence="13">
    <location>
        <begin position="1408"/>
        <end position="1457"/>
    </location>
</feature>
<evidence type="ECO:0000256" key="13">
    <source>
        <dbReference type="SAM" id="MobiDB-lite"/>
    </source>
</evidence>
<feature type="compositionally biased region" description="Polar residues" evidence="13">
    <location>
        <begin position="127"/>
        <end position="145"/>
    </location>
</feature>
<evidence type="ECO:0000256" key="7">
    <source>
        <dbReference type="ARBA" id="ARBA00022771"/>
    </source>
</evidence>
<feature type="region of interest" description="Disordered" evidence="13">
    <location>
        <begin position="1"/>
        <end position="30"/>
    </location>
</feature>
<evidence type="ECO:0000256" key="12">
    <source>
        <dbReference type="ARBA" id="ARBA00048679"/>
    </source>
</evidence>
<feature type="region of interest" description="Disordered" evidence="13">
    <location>
        <begin position="123"/>
        <end position="147"/>
    </location>
</feature>
<feature type="compositionally biased region" description="Acidic residues" evidence="13">
    <location>
        <begin position="1544"/>
        <end position="1568"/>
    </location>
</feature>
<keyword evidence="6" id="KW-0547">Nucleotide-binding</keyword>
<dbReference type="InterPro" id="IPR000719">
    <property type="entry name" value="Prot_kinase_dom"/>
</dbReference>
<dbReference type="PROSITE" id="PS00108">
    <property type="entry name" value="PROTEIN_KINASE_ST"/>
    <property type="match status" value="1"/>
</dbReference>
<feature type="domain" description="Protein kinase" evidence="14">
    <location>
        <begin position="892"/>
        <end position="1254"/>
    </location>
</feature>
<gene>
    <name evidence="15" type="ORF">HYH02_011643</name>
</gene>
<feature type="region of interest" description="Disordered" evidence="13">
    <location>
        <begin position="182"/>
        <end position="205"/>
    </location>
</feature>
<dbReference type="Proteomes" id="UP000613740">
    <property type="component" value="Unassembled WGS sequence"/>
</dbReference>
<keyword evidence="16" id="KW-1185">Reference proteome</keyword>
<dbReference type="PANTHER" id="PTHR24356:SF1">
    <property type="entry name" value="SERINE_THREONINE-PROTEIN KINASE GREATWALL"/>
    <property type="match status" value="1"/>
</dbReference>
<dbReference type="OrthoDB" id="162894at2759"/>
<keyword evidence="4" id="KW-0808">Transferase</keyword>
<evidence type="ECO:0000256" key="10">
    <source>
        <dbReference type="ARBA" id="ARBA00022840"/>
    </source>
</evidence>
<dbReference type="Gene3D" id="1.10.510.10">
    <property type="entry name" value="Transferase(Phosphotransferase) domain 1"/>
    <property type="match status" value="1"/>
</dbReference>
<name>A0A835W548_9CHLO</name>
<feature type="compositionally biased region" description="Low complexity" evidence="13">
    <location>
        <begin position="1353"/>
        <end position="1370"/>
    </location>
</feature>
<comment type="catalytic activity">
    <reaction evidence="11">
        <text>L-threonyl-[protein] + ATP = O-phospho-L-threonyl-[protein] + ADP + H(+)</text>
        <dbReference type="Rhea" id="RHEA:46608"/>
        <dbReference type="Rhea" id="RHEA-COMP:11060"/>
        <dbReference type="Rhea" id="RHEA-COMP:11605"/>
        <dbReference type="ChEBI" id="CHEBI:15378"/>
        <dbReference type="ChEBI" id="CHEBI:30013"/>
        <dbReference type="ChEBI" id="CHEBI:30616"/>
        <dbReference type="ChEBI" id="CHEBI:61977"/>
        <dbReference type="ChEBI" id="CHEBI:456216"/>
        <dbReference type="EC" id="2.7.11.1"/>
    </reaction>
</comment>
<dbReference type="GO" id="GO:0035556">
    <property type="term" value="P:intracellular signal transduction"/>
    <property type="evidence" value="ECO:0007669"/>
    <property type="project" value="TreeGrafter"/>
</dbReference>
<evidence type="ECO:0000256" key="9">
    <source>
        <dbReference type="ARBA" id="ARBA00022833"/>
    </source>
</evidence>
<dbReference type="SUPFAM" id="SSF56112">
    <property type="entry name" value="Protein kinase-like (PK-like)"/>
    <property type="match status" value="1"/>
</dbReference>
<evidence type="ECO:0000256" key="11">
    <source>
        <dbReference type="ARBA" id="ARBA00047899"/>
    </source>
</evidence>
<keyword evidence="7" id="KW-0863">Zinc-finger</keyword>
<dbReference type="GO" id="GO:0004674">
    <property type="term" value="F:protein serine/threonine kinase activity"/>
    <property type="evidence" value="ECO:0007669"/>
    <property type="project" value="UniProtKB-KW"/>
</dbReference>
<feature type="region of interest" description="Disordered" evidence="13">
    <location>
        <begin position="860"/>
        <end position="885"/>
    </location>
</feature>
<feature type="compositionally biased region" description="Basic residues" evidence="13">
    <location>
        <begin position="591"/>
        <end position="601"/>
    </location>
</feature>
<dbReference type="EC" id="2.7.11.1" evidence="1"/>
<comment type="catalytic activity">
    <reaction evidence="12">
        <text>L-seryl-[protein] + ATP = O-phospho-L-seryl-[protein] + ADP + H(+)</text>
        <dbReference type="Rhea" id="RHEA:17989"/>
        <dbReference type="Rhea" id="RHEA-COMP:9863"/>
        <dbReference type="Rhea" id="RHEA-COMP:11604"/>
        <dbReference type="ChEBI" id="CHEBI:15378"/>
        <dbReference type="ChEBI" id="CHEBI:29999"/>
        <dbReference type="ChEBI" id="CHEBI:30616"/>
        <dbReference type="ChEBI" id="CHEBI:83421"/>
        <dbReference type="ChEBI" id="CHEBI:456216"/>
        <dbReference type="EC" id="2.7.11.1"/>
    </reaction>
</comment>
<organism evidence="15 16">
    <name type="scientific">Chlamydomonas schloesseri</name>
    <dbReference type="NCBI Taxonomy" id="2026947"/>
    <lineage>
        <taxon>Eukaryota</taxon>
        <taxon>Viridiplantae</taxon>
        <taxon>Chlorophyta</taxon>
        <taxon>core chlorophytes</taxon>
        <taxon>Chlorophyceae</taxon>
        <taxon>CS clade</taxon>
        <taxon>Chlamydomonadales</taxon>
        <taxon>Chlamydomonadaceae</taxon>
        <taxon>Chlamydomonas</taxon>
    </lineage>
</organism>
<keyword evidence="2" id="KW-0723">Serine/threonine-protein kinase</keyword>
<feature type="compositionally biased region" description="Polar residues" evidence="13">
    <location>
        <begin position="343"/>
        <end position="353"/>
    </location>
</feature>
<feature type="compositionally biased region" description="Gly residues" evidence="13">
    <location>
        <begin position="1576"/>
        <end position="1587"/>
    </location>
</feature>
<feature type="region of interest" description="Disordered" evidence="13">
    <location>
        <begin position="1350"/>
        <end position="1382"/>
    </location>
</feature>
<evidence type="ECO:0000256" key="6">
    <source>
        <dbReference type="ARBA" id="ARBA00022741"/>
    </source>
</evidence>
<feature type="compositionally biased region" description="Polar residues" evidence="13">
    <location>
        <begin position="189"/>
        <end position="202"/>
    </location>
</feature>
<dbReference type="PANTHER" id="PTHR24356">
    <property type="entry name" value="SERINE/THREONINE-PROTEIN KINASE"/>
    <property type="match status" value="1"/>
</dbReference>
<dbReference type="InterPro" id="IPR058783">
    <property type="entry name" value="IREH1/IRE-like_N"/>
</dbReference>
<dbReference type="Gene3D" id="3.30.200.20">
    <property type="entry name" value="Phosphorylase Kinase, domain 1"/>
    <property type="match status" value="1"/>
</dbReference>
<dbReference type="SMART" id="SM00220">
    <property type="entry name" value="S_TKc"/>
    <property type="match status" value="1"/>
</dbReference>
<keyword evidence="10" id="KW-0067">ATP-binding</keyword>
<evidence type="ECO:0000256" key="2">
    <source>
        <dbReference type="ARBA" id="ARBA00022527"/>
    </source>
</evidence>
<feature type="region of interest" description="Disordered" evidence="13">
    <location>
        <begin position="1301"/>
        <end position="1338"/>
    </location>
</feature>
<evidence type="ECO:0000256" key="4">
    <source>
        <dbReference type="ARBA" id="ARBA00022679"/>
    </source>
</evidence>
<keyword evidence="8" id="KW-0418">Kinase</keyword>
<keyword evidence="3" id="KW-0597">Phosphoprotein</keyword>
<proteinExistence type="predicted"/>
<dbReference type="GO" id="GO:0008270">
    <property type="term" value="F:zinc ion binding"/>
    <property type="evidence" value="ECO:0007669"/>
    <property type="project" value="UniProtKB-KW"/>
</dbReference>
<dbReference type="EMBL" id="JAEHOD010000050">
    <property type="protein sequence ID" value="KAG2436136.1"/>
    <property type="molecule type" value="Genomic_DNA"/>
</dbReference>
<feature type="region of interest" description="Disordered" evidence="13">
    <location>
        <begin position="1470"/>
        <end position="1616"/>
    </location>
</feature>
<keyword evidence="5" id="KW-0479">Metal-binding</keyword>
<keyword evidence="9" id="KW-0862">Zinc</keyword>
<protein>
    <recommendedName>
        <fullName evidence="1">non-specific serine/threonine protein kinase</fullName>
        <ecNumber evidence="1">2.7.11.1</ecNumber>
    </recommendedName>
</protein>
<dbReference type="FunFam" id="3.30.200.20:FF:000147">
    <property type="entry name" value="probable serine/threonine protein kinase IREH1"/>
    <property type="match status" value="1"/>
</dbReference>
<dbReference type="Pfam" id="PF26031">
    <property type="entry name" value="IREH1"/>
    <property type="match status" value="1"/>
</dbReference>
<feature type="region of interest" description="Disordered" evidence="13">
    <location>
        <begin position="1047"/>
        <end position="1140"/>
    </location>
</feature>
<feature type="compositionally biased region" description="Low complexity" evidence="13">
    <location>
        <begin position="1480"/>
        <end position="1497"/>
    </location>
</feature>